<comment type="caution">
    <text evidence="2">The sequence shown here is derived from an EMBL/GenBank/DDBJ whole genome shotgun (WGS) entry which is preliminary data.</text>
</comment>
<dbReference type="InterPro" id="IPR008914">
    <property type="entry name" value="PEBP"/>
</dbReference>
<keyword evidence="3" id="KW-1185">Reference proteome</keyword>
<evidence type="ECO:0000256" key="1">
    <source>
        <dbReference type="ARBA" id="ARBA00007120"/>
    </source>
</evidence>
<dbReference type="Pfam" id="PF01161">
    <property type="entry name" value="PBP"/>
    <property type="match status" value="1"/>
</dbReference>
<dbReference type="Gene3D" id="3.90.280.10">
    <property type="entry name" value="PEBP-like"/>
    <property type="match status" value="1"/>
</dbReference>
<dbReference type="InterPro" id="IPR005247">
    <property type="entry name" value="YbhB_YbcL/LppC-like"/>
</dbReference>
<dbReference type="OrthoDB" id="9797506at2"/>
<dbReference type="InterPro" id="IPR036610">
    <property type="entry name" value="PEBP-like_sf"/>
</dbReference>
<organism evidence="2 3">
    <name type="scientific">Cellulomonas composti</name>
    <dbReference type="NCBI Taxonomy" id="266130"/>
    <lineage>
        <taxon>Bacteria</taxon>
        <taxon>Bacillati</taxon>
        <taxon>Actinomycetota</taxon>
        <taxon>Actinomycetes</taxon>
        <taxon>Micrococcales</taxon>
        <taxon>Cellulomonadaceae</taxon>
        <taxon>Cellulomonas</taxon>
    </lineage>
</organism>
<dbReference type="AlphaFoldDB" id="A0A511J5W5"/>
<dbReference type="RefSeq" id="WP_146840983.1">
    <property type="nucleotide sequence ID" value="NZ_BJWG01000001.1"/>
</dbReference>
<dbReference type="PANTHER" id="PTHR30289">
    <property type="entry name" value="UNCHARACTERIZED PROTEIN YBCL-RELATED"/>
    <property type="match status" value="1"/>
</dbReference>
<comment type="similarity">
    <text evidence="1">Belongs to the UPF0098 family.</text>
</comment>
<dbReference type="Proteomes" id="UP000321720">
    <property type="component" value="Unassembled WGS sequence"/>
</dbReference>
<evidence type="ECO:0000313" key="3">
    <source>
        <dbReference type="Proteomes" id="UP000321720"/>
    </source>
</evidence>
<dbReference type="SUPFAM" id="SSF49777">
    <property type="entry name" value="PEBP-like"/>
    <property type="match status" value="1"/>
</dbReference>
<name>A0A511J5W5_9CELL</name>
<dbReference type="EMBL" id="BJWG01000001">
    <property type="protein sequence ID" value="GEL93400.1"/>
    <property type="molecule type" value="Genomic_DNA"/>
</dbReference>
<protein>
    <submittedName>
        <fullName evidence="2">Uncharacterized protein</fullName>
    </submittedName>
</protein>
<dbReference type="NCBIfam" id="TIGR00481">
    <property type="entry name" value="YbhB/YbcL family Raf kinase inhibitor-like protein"/>
    <property type="match status" value="1"/>
</dbReference>
<evidence type="ECO:0000313" key="2">
    <source>
        <dbReference type="EMBL" id="GEL93400.1"/>
    </source>
</evidence>
<gene>
    <name evidence="2" type="ORF">CCO02nite_00580</name>
</gene>
<dbReference type="CDD" id="cd00865">
    <property type="entry name" value="PEBP_bact_arch"/>
    <property type="match status" value="1"/>
</dbReference>
<sequence>MPSITRPVAPDPYALLPAVPVFTLRSDDVADGDPLPDVHTNTPAGANVSPHLAWSGFPPETQGFAVTCFDPDAPGPAGWFHWTLLDVQVTTTTLPRGAGTVDGDALPAGSFQLKGDDGVAAYVGSAPPPGDQVHRYYFVVHALDTAGMGLGPDAMPGAASCALVFHTLARAVLVATYQR</sequence>
<dbReference type="PANTHER" id="PTHR30289:SF1">
    <property type="entry name" value="PEBP (PHOSPHATIDYLETHANOLAMINE-BINDING PROTEIN) FAMILY PROTEIN"/>
    <property type="match status" value="1"/>
</dbReference>
<accession>A0A511J5W5</accession>
<proteinExistence type="inferred from homology"/>
<reference evidence="2 3" key="1">
    <citation type="submission" date="2019-07" db="EMBL/GenBank/DDBJ databases">
        <title>Whole genome shotgun sequence of Cellulomonas composti NBRC 100758.</title>
        <authorList>
            <person name="Hosoyama A."/>
            <person name="Uohara A."/>
            <person name="Ohji S."/>
            <person name="Ichikawa N."/>
        </authorList>
    </citation>
    <scope>NUCLEOTIDE SEQUENCE [LARGE SCALE GENOMIC DNA]</scope>
    <source>
        <strain evidence="2 3">NBRC 100758</strain>
    </source>
</reference>